<dbReference type="InParanoid" id="A0A0D2VIE5"/>
<dbReference type="Pfam" id="PF16158">
    <property type="entry name" value="N_BRCA1_IG"/>
    <property type="match status" value="1"/>
</dbReference>
<dbReference type="AlphaFoldDB" id="A0A0D2VIE5"/>
<dbReference type="InterPro" id="IPR039517">
    <property type="entry name" value="C6orf106_UBA-like"/>
</dbReference>
<feature type="region of interest" description="Disordered" evidence="1">
    <location>
        <begin position="121"/>
        <end position="158"/>
    </location>
</feature>
<dbReference type="PANTHER" id="PTHR20930">
    <property type="entry name" value="OVARIAN CARCINOMA ANTIGEN CA125-RELATED"/>
    <property type="match status" value="1"/>
</dbReference>
<evidence type="ECO:0000313" key="3">
    <source>
        <dbReference type="EMBL" id="KJE89742.1"/>
    </source>
</evidence>
<organism evidence="3 4">
    <name type="scientific">Capsaspora owczarzaki (strain ATCC 30864)</name>
    <dbReference type="NCBI Taxonomy" id="595528"/>
    <lineage>
        <taxon>Eukaryota</taxon>
        <taxon>Filasterea</taxon>
        <taxon>Capsaspora</taxon>
    </lineage>
</organism>
<protein>
    <recommendedName>
        <fullName evidence="2">Nbr1 FW domain-containing protein</fullName>
    </recommendedName>
</protein>
<gene>
    <name evidence="3" type="ORF">CAOG_001172</name>
</gene>
<sequence length="378" mass="41262">MGDDANDLLLMFQSMGTSDHDTLLQQFRIILPDADEESCRFFLEANNWSLQSAVASYFDSAGSGVITRQQQSDAEMAAIEHGAQRAFQGMHLGNGFDHPAGGAYPHHDGAVIDGYQALQLQRASESSDDDDESQYEDIPDSELSGSRQFAPKQQRPRPALTVVSEQSDATQVALAGQPFVRQWIVRNSGLQAWPPNCQLRFASGERMEFYGDASGDYLPVIAPGEETVVTLRLIAPAVAGEYAAVWRAAIIDQQVVQASHAAMHSNPSQAAAVHSGGFSGFAQPRFQYHPGQAPLQQAHTEESGGGAMDDGSGGQTMMDPATEIRLRVSMFGEPMWLLLTVRDPTSEAELLEELDMSALQFGNSQHQQQHQHQHQQHS</sequence>
<dbReference type="Gene3D" id="2.60.40.10">
    <property type="entry name" value="Immunoglobulins"/>
    <property type="match status" value="1"/>
</dbReference>
<evidence type="ECO:0000256" key="1">
    <source>
        <dbReference type="SAM" id="MobiDB-lite"/>
    </source>
</evidence>
<evidence type="ECO:0000313" key="4">
    <source>
        <dbReference type="Proteomes" id="UP000008743"/>
    </source>
</evidence>
<dbReference type="InterPro" id="IPR032350">
    <property type="entry name" value="Nbr1_FW"/>
</dbReference>
<reference evidence="4" key="1">
    <citation type="submission" date="2011-02" db="EMBL/GenBank/DDBJ databases">
        <title>The Genome Sequence of Capsaspora owczarzaki ATCC 30864.</title>
        <authorList>
            <person name="Russ C."/>
            <person name="Cuomo C."/>
            <person name="Burger G."/>
            <person name="Gray M.W."/>
            <person name="Holland P.W.H."/>
            <person name="King N."/>
            <person name="Lang F.B.F."/>
            <person name="Roger A.J."/>
            <person name="Ruiz-Trillo I."/>
            <person name="Young S.K."/>
            <person name="Zeng Q."/>
            <person name="Gargeya S."/>
            <person name="Alvarado L."/>
            <person name="Berlin A."/>
            <person name="Chapman S.B."/>
            <person name="Chen Z."/>
            <person name="Freedman E."/>
            <person name="Gellesch M."/>
            <person name="Goldberg J."/>
            <person name="Griggs A."/>
            <person name="Gujja S."/>
            <person name="Heilman E."/>
            <person name="Heiman D."/>
            <person name="Howarth C."/>
            <person name="Mehta T."/>
            <person name="Neiman D."/>
            <person name="Pearson M."/>
            <person name="Roberts A."/>
            <person name="Saif S."/>
            <person name="Shea T."/>
            <person name="Shenoy N."/>
            <person name="Sisk P."/>
            <person name="Stolte C."/>
            <person name="Sykes S."/>
            <person name="White J."/>
            <person name="Yandava C."/>
            <person name="Haas B."/>
            <person name="Nusbaum C."/>
            <person name="Birren B."/>
        </authorList>
    </citation>
    <scope>NUCLEOTIDE SEQUENCE</scope>
    <source>
        <strain evidence="4">ATCC 30864</strain>
    </source>
</reference>
<accession>A0A0D2VIE5</accession>
<dbReference type="OrthoDB" id="661148at2759"/>
<dbReference type="Proteomes" id="UP000008743">
    <property type="component" value="Unassembled WGS sequence"/>
</dbReference>
<feature type="compositionally biased region" description="Acidic residues" evidence="1">
    <location>
        <begin position="126"/>
        <end position="140"/>
    </location>
</feature>
<dbReference type="InterPro" id="IPR013783">
    <property type="entry name" value="Ig-like_fold"/>
</dbReference>
<dbReference type="STRING" id="595528.A0A0D2VIE5"/>
<dbReference type="EMBL" id="KE346360">
    <property type="protein sequence ID" value="KJE89742.1"/>
    <property type="molecule type" value="Genomic_DNA"/>
</dbReference>
<feature type="domain" description="Nbr1 FW" evidence="2">
    <location>
        <begin position="171"/>
        <end position="249"/>
    </location>
</feature>
<dbReference type="RefSeq" id="XP_004366043.1">
    <property type="nucleotide sequence ID" value="XM_004365986.2"/>
</dbReference>
<dbReference type="CDD" id="cd14947">
    <property type="entry name" value="NBR1_like"/>
    <property type="match status" value="1"/>
</dbReference>
<dbReference type="Pfam" id="PF14555">
    <property type="entry name" value="UBA_4"/>
    <property type="match status" value="1"/>
</dbReference>
<dbReference type="PhylomeDB" id="A0A0D2VIE5"/>
<evidence type="ECO:0000259" key="2">
    <source>
        <dbReference type="Pfam" id="PF16158"/>
    </source>
</evidence>
<feature type="compositionally biased region" description="Gly residues" evidence="1">
    <location>
        <begin position="303"/>
        <end position="314"/>
    </location>
</feature>
<dbReference type="InterPro" id="IPR009060">
    <property type="entry name" value="UBA-like_sf"/>
</dbReference>
<dbReference type="PANTHER" id="PTHR20930:SF0">
    <property type="entry name" value="PROTEIN ILRUN"/>
    <property type="match status" value="1"/>
</dbReference>
<dbReference type="SUPFAM" id="SSF46934">
    <property type="entry name" value="UBA-like"/>
    <property type="match status" value="1"/>
</dbReference>
<proteinExistence type="predicted"/>
<dbReference type="Gene3D" id="1.10.8.10">
    <property type="entry name" value="DNA helicase RuvA subunit, C-terminal domain"/>
    <property type="match status" value="1"/>
</dbReference>
<keyword evidence="4" id="KW-1185">Reference proteome</keyword>
<name>A0A0D2VIE5_CAPO3</name>
<dbReference type="CDD" id="cd14349">
    <property type="entry name" value="UBA_CF106"/>
    <property type="match status" value="1"/>
</dbReference>
<feature type="region of interest" description="Disordered" evidence="1">
    <location>
        <begin position="293"/>
        <end position="318"/>
    </location>
</feature>